<dbReference type="RefSeq" id="WP_201310315.1">
    <property type="nucleotide sequence ID" value="NZ_BLYI01000024.1"/>
</dbReference>
<dbReference type="SUPFAM" id="SSF56024">
    <property type="entry name" value="Phospholipase D/nuclease"/>
    <property type="match status" value="2"/>
</dbReference>
<dbReference type="GO" id="GO:0032049">
    <property type="term" value="P:cardiolipin biosynthetic process"/>
    <property type="evidence" value="ECO:0007669"/>
    <property type="project" value="UniProtKB-ARBA"/>
</dbReference>
<reference evidence="3" key="1">
    <citation type="submission" date="2020-06" db="EMBL/GenBank/DDBJ databases">
        <title>Characterization of fructooligosaccharide metabolism and fructooligosaccharide-degrading enzymes in human commensal butyrate producers.</title>
        <authorList>
            <person name="Tanno H."/>
            <person name="Fujii T."/>
            <person name="Hirano K."/>
            <person name="Maeno S."/>
            <person name="Tonozuka T."/>
            <person name="Sakamoto M."/>
            <person name="Ohkuma M."/>
            <person name="Tochio T."/>
            <person name="Endo A."/>
        </authorList>
    </citation>
    <scope>NUCLEOTIDE SEQUENCE</scope>
    <source>
        <strain evidence="3">JCM 17466</strain>
    </source>
</reference>
<dbReference type="InterPro" id="IPR025202">
    <property type="entry name" value="PLD-like_dom"/>
</dbReference>
<protein>
    <submittedName>
        <fullName evidence="3">Phospholipase D family protein</fullName>
    </submittedName>
</protein>
<dbReference type="CDD" id="cd09113">
    <property type="entry name" value="PLDc_ymdC_like_2"/>
    <property type="match status" value="1"/>
</dbReference>
<comment type="caution">
    <text evidence="3">The sequence shown here is derived from an EMBL/GenBank/DDBJ whole genome shotgun (WGS) entry which is preliminary data.</text>
</comment>
<dbReference type="Pfam" id="PF13091">
    <property type="entry name" value="PLDc_2"/>
    <property type="match status" value="2"/>
</dbReference>
<dbReference type="InterPro" id="IPR001736">
    <property type="entry name" value="PLipase_D/transphosphatidylase"/>
</dbReference>
<dbReference type="SMART" id="SM00155">
    <property type="entry name" value="PLDc"/>
    <property type="match status" value="2"/>
</dbReference>
<dbReference type="AlphaFoldDB" id="A0A916VCE7"/>
<feature type="domain" description="PLD phosphodiesterase" evidence="2">
    <location>
        <begin position="366"/>
        <end position="393"/>
    </location>
</feature>
<keyword evidence="1" id="KW-0472">Membrane</keyword>
<sequence>MKKKRRIVLAVFLAYILYVIVGMLAPFIHQKSVSDAGKEQIRAEDFYQNPGEKETDRAKIVEGNQEALDVRLDMIRKAEKEIIISTFDIREGESTDDIFAALTAAAQRGVKVKILVDGLYGTVHMSGKEIFQAAGSHPNIEIRFYNTPNPLKPWTIHGCLHDKYLVTDDRYLLMGGRNMFDYFIGTHKGKSVGLDREILVVNTGGLKNSAVRQVKEYFKEVWNLDVCKTKFNRWSEKKRSKEISRLLKHNKELKVPDLDYETITVPVKKATLVTNPTHIYGKEPYVWETMKQLMLDADERVLIHTPYAVFSDEMYEGMKEVKRKVPDTTIILNSIASGDNICASADYRRNRQNILDTGVQICEYMGRHSTHGKSMVIDDDLAVVGSYNFDCRSTYVDTETMLVVQGKEIADQLAQNLQTLQDGSLTVDKNGKYMEKKGVKERKIDSGKNRLITVLSYIIQYVRYMV</sequence>
<dbReference type="PROSITE" id="PS50035">
    <property type="entry name" value="PLD"/>
    <property type="match status" value="2"/>
</dbReference>
<evidence type="ECO:0000256" key="1">
    <source>
        <dbReference type="SAM" id="Phobius"/>
    </source>
</evidence>
<name>A0A916VCE7_9FIRM</name>
<evidence type="ECO:0000259" key="2">
    <source>
        <dbReference type="PROSITE" id="PS50035"/>
    </source>
</evidence>
<dbReference type="PANTHER" id="PTHR21248:SF12">
    <property type="entry name" value="CARDIOLIPIN SYNTHASE C"/>
    <property type="match status" value="1"/>
</dbReference>
<dbReference type="Proteomes" id="UP000613208">
    <property type="component" value="Unassembled WGS sequence"/>
</dbReference>
<dbReference type="EMBL" id="BLYI01000024">
    <property type="protein sequence ID" value="GFO84591.1"/>
    <property type="molecule type" value="Genomic_DNA"/>
</dbReference>
<evidence type="ECO:0000313" key="4">
    <source>
        <dbReference type="Proteomes" id="UP000613208"/>
    </source>
</evidence>
<dbReference type="GO" id="GO:0030572">
    <property type="term" value="F:phosphatidyltransferase activity"/>
    <property type="evidence" value="ECO:0007669"/>
    <property type="project" value="UniProtKB-ARBA"/>
</dbReference>
<proteinExistence type="predicted"/>
<feature type="domain" description="PLD phosphodiesterase" evidence="2">
    <location>
        <begin position="156"/>
        <end position="183"/>
    </location>
</feature>
<gene>
    <name evidence="3" type="ORF">ANBU17_09380</name>
</gene>
<keyword evidence="4" id="KW-1185">Reference proteome</keyword>
<evidence type="ECO:0000313" key="3">
    <source>
        <dbReference type="EMBL" id="GFO84591.1"/>
    </source>
</evidence>
<dbReference type="Gene3D" id="3.30.870.10">
    <property type="entry name" value="Endonuclease Chain A"/>
    <property type="match status" value="2"/>
</dbReference>
<accession>A0A916VCE7</accession>
<organism evidence="3 4">
    <name type="scientific">Anaerostipes butyraticus</name>
    <dbReference type="NCBI Taxonomy" id="645466"/>
    <lineage>
        <taxon>Bacteria</taxon>
        <taxon>Bacillati</taxon>
        <taxon>Bacillota</taxon>
        <taxon>Clostridia</taxon>
        <taxon>Lachnospirales</taxon>
        <taxon>Lachnospiraceae</taxon>
        <taxon>Anaerostipes</taxon>
    </lineage>
</organism>
<feature type="transmembrane region" description="Helical" evidence="1">
    <location>
        <begin position="7"/>
        <end position="28"/>
    </location>
</feature>
<keyword evidence="1" id="KW-1133">Transmembrane helix</keyword>
<keyword evidence="1" id="KW-0812">Transmembrane</keyword>
<dbReference type="PANTHER" id="PTHR21248">
    <property type="entry name" value="CARDIOLIPIN SYNTHASE"/>
    <property type="match status" value="1"/>
</dbReference>